<proteinExistence type="predicted"/>
<organism evidence="1 2">
    <name type="scientific">Lepagella muris</name>
    <dbReference type="NCBI Taxonomy" id="3032870"/>
    <lineage>
        <taxon>Bacteria</taxon>
        <taxon>Pseudomonadati</taxon>
        <taxon>Bacteroidota</taxon>
        <taxon>Bacteroidia</taxon>
        <taxon>Bacteroidales</taxon>
        <taxon>Muribaculaceae</taxon>
        <taxon>Lepagella</taxon>
    </lineage>
</organism>
<accession>A0AC61RIZ9</accession>
<comment type="caution">
    <text evidence="1">The sequence shown here is derived from an EMBL/GenBank/DDBJ whole genome shotgun (WGS) entry which is preliminary data.</text>
</comment>
<evidence type="ECO:0000313" key="2">
    <source>
        <dbReference type="Proteomes" id="UP000306319"/>
    </source>
</evidence>
<dbReference type="EMBL" id="SRYB01000005">
    <property type="protein sequence ID" value="TGY79775.1"/>
    <property type="molecule type" value="Genomic_DNA"/>
</dbReference>
<name>A0AC61RIZ9_9BACT</name>
<sequence length="2624" mass="274776">MSKDSQDIQGHLNVSQNTVIGGDLELNGNACIDHDLNVKGWFEARNFRGAMKGLYATIDDLRRRYPCPLPGWYAVVGDTIPGDVYRSEAGQWIPTGGKGGGMSLYIDGSIADRLTIIAGMSDEDRQWVLTLLDALEGDGDVSCPSADIAKKADKSTTISAGTGLTGGGDLSADRTLSLAESGVTAGTYTKLTVDAYGRVTSGATLSATDIPTLPISKITGLQTSLDGKLDKTTFNDLFEKVSLGNGEYAIKAKYGFYSVGGVSALGNGNVSGSGGGGSYGLMKAWPSADPGTNTTDALAANLGYDLHTRVKSLEGGSALSVTTTGTGNAVTAIAKSGTAITVTKGATFLTSHQSLANYVNLNGAQTISGQKTFSNSIVIPQGSYIYGKNETSGGILFFDGTRTVIGSVGATSTAATHLRSKTGHLTVGTGNSGTYNVLDSGNYSTYALPKSSYTAADVLAKLKTVDGSGSGLDADLLDGIHAGGLFTAFTNNASDQLSITIGGTTKAVTPKAVGNYHYMSFGVSDNGGKPSYLLIADVTTWYNKTEGDGGSDAGIIGYMYGQRGGNMAGTVVQKIIAMCCYNRTYRKMITDDTTYLRPRVVSYNGKYYIALYKTGSGRNHYFVGYKANLLSEFISVPCESDGTAAGLSVVYDTSGVNLYGNISTATKLQTARTLWGQSFNGTANVSGDITGTGNIIPTTTHASTIGTSTKVYERAYLRYIDTDSGYNLRICVAGTEKISVHTNGNVGIGQTAPAYNLDVTGTLRTTGQATLASVRIGDCTITWDSASKALKFNTGIYSTGGVSALGNGNVSGSGSGSSYSRLDGWTDYTADKSLHVLSAKLGYDLYTNKADKTLLASYIKTDGTNGTAPGVTALINKLTEGDSNVTDSTLFVTSHASTPAGNNYYRRKATFVWNYIKGKTDALYLKLSGGSMANTNLVTNLNADLLDGLHASRFTRVCSGRTLETGTKYILLGTLPTSSNSTFDSLHITGDIGGFGGTEKAVIDIYAGRRNGVGIRGFVTNQSSATWDIGVNAAGQVYLILKGQYVTYNLNLFALQATIDWTGNTSTPTDTTFTLLSASTRISRFVDATFKGTADVASKLGSATVGSGVKPIYLSLGTATASSSTVGAANRPVYMNAGTITAGTYTFGNANGNAPISNGTVNTNLNADMLDGVHNGSLTAKYITAITFDNASDIPSNAFMWQANGNVTDVTTMAYKSGISIGNGMARAWQIFSGRGNNHVYYRNAKEDMSGWNDDIKTIAFTTDNVASASKLQTARTLWGKSFDGTANVTGNLTSVGNITGSAAMTIKANGALTLHSTANIALKANDDDTKSVILNASAFKPYDAATTKLTLGSATARWATLYATGGNFTGEVVSTSANAFRAKYGSYGFFIRQDGANTYFMLTAKDDAGGTYNALRPFRINNESGNVYIGNSALYVVHGGNVGVGTTSPSYKLHVSGTLGVTGLITASASGIKIGDATISWDSVNKALKVDRSFYSTGGVSALGSGSASGSGGSSFGLMRAWGTSAPPSTTNDALGANLGYDLHTRVKSLEGGSALSVTTTGTGNAVTAIAKNGTAITVTKGATFLTSHQALDHINPKTYADLNAMKPTGFEVSFAGGSNTTANKPSGVDAYGVLGFRSANGWYSQLLRSTVSNVGLYIRDYNGDSATWKAWQRIALASDIPTSMSWTAITSKPTTLSGYGITDGITAATAASTYVKKAGDTMTGALQININQAVKHLGFGRASYNYIAATAAGGTLGFVTNGKAAGAGANCDLIIQANKLNPGTTNLVDLGESTHRWKNVYSVLGNFSGQITSSVATGTKPFNVTSTTLCDNLNADRLDNYHKESFESYCKTTIDATALDANTWYPVTMAIGNSLQTRIRIEGSNDAPGAWNTRTDKRMALMLDYTVNGSSYGWTSAQRVVHKFITGAGATGNPVCGLGQLTNSSTEYVYVRGGAKYNFYTSRFIIPTLRTASYTVSSQSIAPTTTQPALITRNDALTTDNVASATKLVTARTLWGQSFNGTANVTGTLSSVGSIAFTSKDASNIGSAATNAASLYANMIHSGNSNNLWLGASETGVIGFYKGANASSRTELARITNAGNLTLAVSGAYLQAINGNRKVRFSGQGVTLIHDSSSAFGMVACASDATTVLARVCGSYAVNDALKWTYYGGTYDSPAIAILGNKNVGIGTTTPSTKLDVNGSTKITGTMTINYTTETGIALYRKEASSGAFMRFYNANQTTNYYRVGMYGDNRFGIGYNSVDAISISTNGNVGIGQNTPAQKLDVNGQIHANGWIGTTGNVGWKSDTHGGGIYMADATWVRTYNGKAFYTAGGTIRSDGKLQCGANSEFSVDKDGNLSSTKLAVRTNTGTGDGISLYNGVNNIQSYGILFGKTATFGTHGGITGDWATYFTMDGGTNAAKRGWIFRHKTGGNVASISHTGDGRFFGKVFASFMQVGSGGGITQYPDDKTGSTYWYGLTFAADNYVHLNGYKGIKFRTASITAEITQSGGFVCSGGVTCLSDMRHKTVVSQLSLRLDDIAKAPSFRHVWNDRPDRGIHVGSSAQYWQRILPQVVEGGDSLSLDYGKAALLSVISVGKETLDLKGRVAALERENRKLKELISTGNL</sequence>
<reference evidence="1" key="1">
    <citation type="submission" date="2019-04" db="EMBL/GenBank/DDBJ databases">
        <title>Microbes associate with the intestines of laboratory mice.</title>
        <authorList>
            <person name="Navarre W."/>
            <person name="Wong E."/>
            <person name="Huang K."/>
            <person name="Tropini C."/>
            <person name="Ng K."/>
            <person name="Yu B."/>
        </authorList>
    </citation>
    <scope>NUCLEOTIDE SEQUENCE</scope>
    <source>
        <strain evidence="1">NM04_E33</strain>
    </source>
</reference>
<protein>
    <submittedName>
        <fullName evidence="1">Uncharacterized protein</fullName>
    </submittedName>
</protein>
<gene>
    <name evidence="1" type="ORF">E5331_05205</name>
</gene>
<keyword evidence="2" id="KW-1185">Reference proteome</keyword>
<dbReference type="Proteomes" id="UP000306319">
    <property type="component" value="Unassembled WGS sequence"/>
</dbReference>
<evidence type="ECO:0000313" key="1">
    <source>
        <dbReference type="EMBL" id="TGY79775.1"/>
    </source>
</evidence>